<dbReference type="AlphaFoldDB" id="A0A7C9HWY1"/>
<organism evidence="1 2">
    <name type="scientific">Deinococcus arboris</name>
    <dbReference type="NCBI Taxonomy" id="2682977"/>
    <lineage>
        <taxon>Bacteria</taxon>
        <taxon>Thermotogati</taxon>
        <taxon>Deinococcota</taxon>
        <taxon>Deinococci</taxon>
        <taxon>Deinococcales</taxon>
        <taxon>Deinococcaceae</taxon>
        <taxon>Deinococcus</taxon>
    </lineage>
</organism>
<name>A0A7C9HWY1_9DEIO</name>
<comment type="caution">
    <text evidence="1">The sequence shown here is derived from an EMBL/GenBank/DDBJ whole genome shotgun (WGS) entry which is preliminary data.</text>
</comment>
<accession>A0A7C9HWY1</accession>
<keyword evidence="2" id="KW-1185">Reference proteome</keyword>
<evidence type="ECO:0000313" key="1">
    <source>
        <dbReference type="EMBL" id="MVN85848.1"/>
    </source>
</evidence>
<gene>
    <name evidence="1" type="ORF">GO986_03610</name>
</gene>
<proteinExistence type="predicted"/>
<evidence type="ECO:0000313" key="2">
    <source>
        <dbReference type="Proteomes" id="UP000483286"/>
    </source>
</evidence>
<reference evidence="1 2" key="1">
    <citation type="submission" date="2019-12" db="EMBL/GenBank/DDBJ databases">
        <title>Deinococcus sp. HMF7620 Genome sequencing and assembly.</title>
        <authorList>
            <person name="Kang H."/>
            <person name="Kim H."/>
            <person name="Joh K."/>
        </authorList>
    </citation>
    <scope>NUCLEOTIDE SEQUENCE [LARGE SCALE GENOMIC DNA]</scope>
    <source>
        <strain evidence="1 2">HMF7620</strain>
    </source>
</reference>
<protein>
    <submittedName>
        <fullName evidence="1">Uncharacterized protein</fullName>
    </submittedName>
</protein>
<dbReference type="EMBL" id="WQLB01000003">
    <property type="protein sequence ID" value="MVN85848.1"/>
    <property type="molecule type" value="Genomic_DNA"/>
</dbReference>
<dbReference type="RefSeq" id="WP_157457897.1">
    <property type="nucleotide sequence ID" value="NZ_WQLB01000003.1"/>
</dbReference>
<sequence>MEPPSVRALGLWNASDGWSGGGVFDGNRKITVNHARPEQQLLRPPGFEVTVAPPQPAKTLLTSLKRTGWRVTREPEGWGRSGEAQKRQLELRFSSPLYPYSAAYRWLGEPDIPEVQDATWADFDRRGELLLAGAGRLFRVHQGEVRELIDLNPDQPRRRERSP</sequence>
<dbReference type="Proteomes" id="UP000483286">
    <property type="component" value="Unassembled WGS sequence"/>
</dbReference>